<dbReference type="Proteomes" id="UP000318416">
    <property type="component" value="Unassembled WGS sequence"/>
</dbReference>
<gene>
    <name evidence="1" type="ORF">FB465_2003</name>
</gene>
<reference evidence="1 2" key="1">
    <citation type="submission" date="2019-06" db="EMBL/GenBank/DDBJ databases">
        <title>Sequencing the genomes of 1000 actinobacteria strains.</title>
        <authorList>
            <person name="Klenk H.-P."/>
        </authorList>
    </citation>
    <scope>NUCLEOTIDE SEQUENCE [LARGE SCALE GENOMIC DNA]</scope>
    <source>
        <strain evidence="1 2">DSM 41649</strain>
    </source>
</reference>
<dbReference type="AlphaFoldDB" id="A0A561EN09"/>
<keyword evidence="2" id="KW-1185">Reference proteome</keyword>
<sequence>MLTLFTARFQMFRPVQGTPVRITRGAPRFKLPYQLTHTVPELAPAAAYFNSPRPAFAAAYRADLTRLGAGQIAERLGGIAQQAGDHRLVLLCFEDLAKPELWCHRRIFADWWSETTGDPVRELGPMAGPSPYEQGTLL</sequence>
<comment type="caution">
    <text evidence="1">The sequence shown here is derived from an EMBL/GenBank/DDBJ whole genome shotgun (WGS) entry which is preliminary data.</text>
</comment>
<protein>
    <recommendedName>
        <fullName evidence="3">DUF488 domain-containing protein</fullName>
    </recommendedName>
</protein>
<dbReference type="RefSeq" id="WP_145789513.1">
    <property type="nucleotide sequence ID" value="NZ_BAAABR010000054.1"/>
</dbReference>
<evidence type="ECO:0000313" key="2">
    <source>
        <dbReference type="Proteomes" id="UP000318416"/>
    </source>
</evidence>
<evidence type="ECO:0008006" key="3">
    <source>
        <dbReference type="Google" id="ProtNLM"/>
    </source>
</evidence>
<dbReference type="EMBL" id="VIVR01000001">
    <property type="protein sequence ID" value="TWE17006.1"/>
    <property type="molecule type" value="Genomic_DNA"/>
</dbReference>
<dbReference type="OrthoDB" id="3369036at2"/>
<proteinExistence type="predicted"/>
<evidence type="ECO:0000313" key="1">
    <source>
        <dbReference type="EMBL" id="TWE17006.1"/>
    </source>
</evidence>
<accession>A0A561EN09</accession>
<organism evidence="1 2">
    <name type="scientific">Kitasatospora atroaurantiaca</name>
    <dbReference type="NCBI Taxonomy" id="285545"/>
    <lineage>
        <taxon>Bacteria</taxon>
        <taxon>Bacillati</taxon>
        <taxon>Actinomycetota</taxon>
        <taxon>Actinomycetes</taxon>
        <taxon>Kitasatosporales</taxon>
        <taxon>Streptomycetaceae</taxon>
        <taxon>Kitasatospora</taxon>
    </lineage>
</organism>
<name>A0A561EN09_9ACTN</name>